<sequence>MDEKTVAADSVFRVLPVTVIISVMARLLSRPKRCAGTKMRRRLDAEVKQVTEELVGFAAAAISAINKRLDSWLKAF</sequence>
<keyword evidence="1" id="KW-1133">Transmembrane helix</keyword>
<protein>
    <recommendedName>
        <fullName evidence="4">Transposase</fullName>
    </recommendedName>
</protein>
<gene>
    <name evidence="2" type="ORF">QA636_34670</name>
</gene>
<feature type="transmembrane region" description="Helical" evidence="1">
    <location>
        <begin position="12"/>
        <end position="29"/>
    </location>
</feature>
<keyword evidence="1" id="KW-0472">Membrane</keyword>
<dbReference type="EMBL" id="CP121646">
    <property type="protein sequence ID" value="WFU62568.1"/>
    <property type="molecule type" value="Genomic_DNA"/>
</dbReference>
<evidence type="ECO:0008006" key="4">
    <source>
        <dbReference type="Google" id="ProtNLM"/>
    </source>
</evidence>
<evidence type="ECO:0000313" key="2">
    <source>
        <dbReference type="EMBL" id="WFU62568.1"/>
    </source>
</evidence>
<keyword evidence="1" id="KW-0812">Transmembrane</keyword>
<dbReference type="Proteomes" id="UP001221546">
    <property type="component" value="Chromosome"/>
</dbReference>
<accession>A0ABY8JEY8</accession>
<evidence type="ECO:0000256" key="1">
    <source>
        <dbReference type="SAM" id="Phobius"/>
    </source>
</evidence>
<reference evidence="2 3" key="1">
    <citation type="submission" date="2023-04" db="EMBL/GenBank/DDBJ databases">
        <title>Australian commercial rhizobial inoculants.</title>
        <authorList>
            <person name="Kohlmeier M.G."/>
            <person name="O'Hara G.W."/>
            <person name="Colombi E."/>
            <person name="Ramsay J.P."/>
            <person name="Terpolilli J."/>
        </authorList>
    </citation>
    <scope>NUCLEOTIDE SEQUENCE [LARGE SCALE GENOMIC DNA]</scope>
    <source>
        <strain evidence="2 3">CB627</strain>
    </source>
</reference>
<organism evidence="2 3">
    <name type="scientific">Bradyrhizobium brasilense</name>
    <dbReference type="NCBI Taxonomy" id="1419277"/>
    <lineage>
        <taxon>Bacteria</taxon>
        <taxon>Pseudomonadati</taxon>
        <taxon>Pseudomonadota</taxon>
        <taxon>Alphaproteobacteria</taxon>
        <taxon>Hyphomicrobiales</taxon>
        <taxon>Nitrobacteraceae</taxon>
        <taxon>Bradyrhizobium</taxon>
    </lineage>
</organism>
<evidence type="ECO:0000313" key="3">
    <source>
        <dbReference type="Proteomes" id="UP001221546"/>
    </source>
</evidence>
<name>A0ABY8JEY8_9BRAD</name>
<keyword evidence="3" id="KW-1185">Reference proteome</keyword>
<dbReference type="RefSeq" id="WP_310885231.1">
    <property type="nucleotide sequence ID" value="NZ_CP121646.1"/>
</dbReference>
<proteinExistence type="predicted"/>